<keyword evidence="4" id="KW-0533">Nickel</keyword>
<evidence type="ECO:0000256" key="5">
    <source>
        <dbReference type="ARBA" id="ARBA00022692"/>
    </source>
</evidence>
<gene>
    <name evidence="9" type="primary">hoxN</name>
    <name evidence="9" type="ORF">MTUNDRAET4_1541</name>
</gene>
<dbReference type="EMBL" id="LR536450">
    <property type="protein sequence ID" value="VFU08434.1"/>
    <property type="molecule type" value="Genomic_DNA"/>
</dbReference>
<evidence type="ECO:0000256" key="6">
    <source>
        <dbReference type="ARBA" id="ARBA00022989"/>
    </source>
</evidence>
<comment type="subcellular location">
    <subcellularLocation>
        <location evidence="8">Cell membrane</location>
        <topology evidence="8">Multi-pass membrane protein</topology>
    </subcellularLocation>
    <subcellularLocation>
        <location evidence="1">Endomembrane system</location>
        <topology evidence="1">Multi-pass membrane protein</topology>
    </subcellularLocation>
</comment>
<evidence type="ECO:0000256" key="3">
    <source>
        <dbReference type="ARBA" id="ARBA00022448"/>
    </source>
</evidence>
<evidence type="ECO:0000256" key="2">
    <source>
        <dbReference type="ARBA" id="ARBA00010892"/>
    </source>
</evidence>
<evidence type="ECO:0000313" key="9">
    <source>
        <dbReference type="EMBL" id="VFU08434.1"/>
    </source>
</evidence>
<evidence type="ECO:0000256" key="7">
    <source>
        <dbReference type="ARBA" id="ARBA00023136"/>
    </source>
</evidence>
<feature type="transmembrane region" description="Helical" evidence="8">
    <location>
        <begin position="245"/>
        <end position="265"/>
    </location>
</feature>
<name>A0A4U8YWX9_METTU</name>
<feature type="transmembrane region" description="Helical" evidence="8">
    <location>
        <begin position="21"/>
        <end position="48"/>
    </location>
</feature>
<organism evidence="9 10">
    <name type="scientific">Methylocella tundrae</name>
    <dbReference type="NCBI Taxonomy" id="227605"/>
    <lineage>
        <taxon>Bacteria</taxon>
        <taxon>Pseudomonadati</taxon>
        <taxon>Pseudomonadota</taxon>
        <taxon>Alphaproteobacteria</taxon>
        <taxon>Hyphomicrobiales</taxon>
        <taxon>Beijerinckiaceae</taxon>
        <taxon>Methylocella</taxon>
    </lineage>
</organism>
<feature type="transmembrane region" description="Helical" evidence="8">
    <location>
        <begin position="99"/>
        <end position="124"/>
    </location>
</feature>
<keyword evidence="3 8" id="KW-0813">Transport</keyword>
<evidence type="ECO:0000256" key="4">
    <source>
        <dbReference type="ARBA" id="ARBA00022596"/>
    </source>
</evidence>
<dbReference type="NCBIfam" id="TIGR00802">
    <property type="entry name" value="nico"/>
    <property type="match status" value="1"/>
</dbReference>
<dbReference type="PANTHER" id="PTHR31611">
    <property type="entry name" value="HIGH-AFFINITY NICKEL TRANSPORT PROTEIN NIC1"/>
    <property type="match status" value="1"/>
</dbReference>
<feature type="transmembrane region" description="Helical" evidence="8">
    <location>
        <begin position="286"/>
        <end position="312"/>
    </location>
</feature>
<comment type="similarity">
    <text evidence="2 8">Belongs to the NiCoT transporter (TC 2.A.52) family.</text>
</comment>
<sequence length="386" mass="41830">MIASRRYPSWLRPRWDNKADAARSLTGMIIVVAALHIVGWLVLLAIVVPQHLSVGGKAFGIGIGIAAYLLGIRHAFDADHIAAIDNTTRRLAHDARPSLSVGFWFSLGHSSVVFALTLLLALGVRGAVDRLLDDYSWLHNFADLTGTIVSSGFLYVIAAFNLVIFVGIWRTFREVRAGHHDGASIGGALESRGFMSRLVAPAMRIVDKPYKMYFVGLLFGLSFDTATEIALLVLTTSGATSGLPWYAILCLPVLFAAGMSLLDAIDGVFMSFTYRWALAKPERKIYYNLVVTGLSIIVALIIGTVEIAALLGEKLKLDGAFWNWARGVDLNAIGFIIFGLFVAIWAVAVALRKRRGAGPDGGSLRRGDFAHAVAPIALHVSRDEKA</sequence>
<dbReference type="GO" id="GO:0012505">
    <property type="term" value="C:endomembrane system"/>
    <property type="evidence" value="ECO:0007669"/>
    <property type="project" value="UniProtKB-SubCell"/>
</dbReference>
<proteinExistence type="inferred from homology"/>
<dbReference type="GO" id="GO:0005886">
    <property type="term" value="C:plasma membrane"/>
    <property type="evidence" value="ECO:0007669"/>
    <property type="project" value="UniProtKB-SubCell"/>
</dbReference>
<keyword evidence="5 8" id="KW-0812">Transmembrane</keyword>
<feature type="transmembrane region" description="Helical" evidence="8">
    <location>
        <begin position="144"/>
        <end position="169"/>
    </location>
</feature>
<keyword evidence="7 8" id="KW-0472">Membrane</keyword>
<dbReference type="GO" id="GO:0015099">
    <property type="term" value="F:nickel cation transmembrane transporter activity"/>
    <property type="evidence" value="ECO:0007669"/>
    <property type="project" value="UniProtKB-UniRule"/>
</dbReference>
<dbReference type="AlphaFoldDB" id="A0A4U8YWX9"/>
<dbReference type="InterPro" id="IPR011541">
    <property type="entry name" value="Ni/Co_transpt_high_affinity"/>
</dbReference>
<feature type="transmembrane region" description="Helical" evidence="8">
    <location>
        <begin position="332"/>
        <end position="351"/>
    </location>
</feature>
<protein>
    <recommendedName>
        <fullName evidence="8">Nickel/cobalt efflux system</fullName>
    </recommendedName>
</protein>
<evidence type="ECO:0000256" key="1">
    <source>
        <dbReference type="ARBA" id="ARBA00004127"/>
    </source>
</evidence>
<accession>A0A4U8YWX9</accession>
<evidence type="ECO:0000313" key="10">
    <source>
        <dbReference type="Proteomes" id="UP000294360"/>
    </source>
</evidence>
<dbReference type="RefSeq" id="WP_197731954.1">
    <property type="nucleotide sequence ID" value="NZ_CP139089.1"/>
</dbReference>
<dbReference type="PANTHER" id="PTHR31611:SF0">
    <property type="entry name" value="HIGH-AFFINITY NICKEL TRANSPORT PROTEIN NIC1"/>
    <property type="match status" value="1"/>
</dbReference>
<evidence type="ECO:0000256" key="8">
    <source>
        <dbReference type="RuleBase" id="RU362101"/>
    </source>
</evidence>
<feature type="transmembrane region" description="Helical" evidence="8">
    <location>
        <begin position="213"/>
        <end position="233"/>
    </location>
</feature>
<dbReference type="KEGG" id="mtun:MTUNDRAET4_1541"/>
<dbReference type="Proteomes" id="UP000294360">
    <property type="component" value="Chromosome"/>
</dbReference>
<dbReference type="InterPro" id="IPR004688">
    <property type="entry name" value="Ni/Co_transpt"/>
</dbReference>
<feature type="transmembrane region" description="Helical" evidence="8">
    <location>
        <begin position="54"/>
        <end position="72"/>
    </location>
</feature>
<keyword evidence="6 8" id="KW-1133">Transmembrane helix</keyword>
<dbReference type="Pfam" id="PF03824">
    <property type="entry name" value="NicO"/>
    <property type="match status" value="1"/>
</dbReference>
<reference evidence="9 10" key="1">
    <citation type="submission" date="2019-03" db="EMBL/GenBank/DDBJ databases">
        <authorList>
            <person name="Kox A.R. M."/>
        </authorList>
    </citation>
    <scope>NUCLEOTIDE SEQUENCE [LARGE SCALE GENOMIC DNA]</scope>
    <source>
        <strain evidence="9">MTUNDRAET4 annotated genome</strain>
    </source>
</reference>